<evidence type="ECO:0000313" key="2">
    <source>
        <dbReference type="Proteomes" id="UP000803844"/>
    </source>
</evidence>
<keyword evidence="2" id="KW-1185">Reference proteome</keyword>
<dbReference type="GeneID" id="63838968"/>
<comment type="caution">
    <text evidence="1">The sequence shown here is derived from an EMBL/GenBank/DDBJ whole genome shotgun (WGS) entry which is preliminary data.</text>
</comment>
<dbReference type="Proteomes" id="UP000803844">
    <property type="component" value="Unassembled WGS sequence"/>
</dbReference>
<protein>
    <submittedName>
        <fullName evidence="1">Uncharacterized protein</fullName>
    </submittedName>
</protein>
<dbReference type="PANTHER" id="PTHR38166:SF1">
    <property type="entry name" value="C2H2-TYPE DOMAIN-CONTAINING PROTEIN"/>
    <property type="match status" value="1"/>
</dbReference>
<reference evidence="1" key="1">
    <citation type="journal article" date="2020" name="Phytopathology">
        <title>Genome sequence of the chestnut blight fungus Cryphonectria parasitica EP155: A fundamental resource for an archetypical invasive plant pathogen.</title>
        <authorList>
            <person name="Crouch J.A."/>
            <person name="Dawe A."/>
            <person name="Aerts A."/>
            <person name="Barry K."/>
            <person name="Churchill A.C.L."/>
            <person name="Grimwood J."/>
            <person name="Hillman B."/>
            <person name="Milgroom M.G."/>
            <person name="Pangilinan J."/>
            <person name="Smith M."/>
            <person name="Salamov A."/>
            <person name="Schmutz J."/>
            <person name="Yadav J."/>
            <person name="Grigoriev I.V."/>
            <person name="Nuss D."/>
        </authorList>
    </citation>
    <scope>NUCLEOTIDE SEQUENCE</scope>
    <source>
        <strain evidence="1">EP155</strain>
    </source>
</reference>
<name>A0A9P4XTD8_CRYP1</name>
<evidence type="ECO:0000313" key="1">
    <source>
        <dbReference type="EMBL" id="KAF3760959.1"/>
    </source>
</evidence>
<dbReference type="EMBL" id="MU032352">
    <property type="protein sequence ID" value="KAF3760959.1"/>
    <property type="molecule type" value="Genomic_DNA"/>
</dbReference>
<dbReference type="AlphaFoldDB" id="A0A9P4XTD8"/>
<gene>
    <name evidence="1" type="ORF">M406DRAFT_343103</name>
</gene>
<accession>A0A9P4XTD8</accession>
<dbReference type="OrthoDB" id="4062651at2759"/>
<dbReference type="RefSeq" id="XP_040771938.1">
    <property type="nucleotide sequence ID" value="XM_040921839.1"/>
</dbReference>
<organism evidence="1 2">
    <name type="scientific">Cryphonectria parasitica (strain ATCC 38755 / EP155)</name>
    <dbReference type="NCBI Taxonomy" id="660469"/>
    <lineage>
        <taxon>Eukaryota</taxon>
        <taxon>Fungi</taxon>
        <taxon>Dikarya</taxon>
        <taxon>Ascomycota</taxon>
        <taxon>Pezizomycotina</taxon>
        <taxon>Sordariomycetes</taxon>
        <taxon>Sordariomycetidae</taxon>
        <taxon>Diaporthales</taxon>
        <taxon>Cryphonectriaceae</taxon>
        <taxon>Cryphonectria-Endothia species complex</taxon>
        <taxon>Cryphonectria</taxon>
    </lineage>
</organism>
<proteinExistence type="predicted"/>
<sequence>MKRCKSAADLLAHQRADVPCETRTDAFPEGTMMPSQEEALRVKKRVPPNTTEEQRWNEVYMVLFPDSGLDSLPTPFYEDDQTDPRNATETSLFTKFNDSPDGDAWFCSPSDYEQYLSRSLPQRVQRELERQIQKDFGFFGDETQTRRVVDMVQKLQLRLFRQFQQEGEGRHTGLGSDGCG</sequence>
<dbReference type="PANTHER" id="PTHR38166">
    <property type="entry name" value="C2H2-TYPE DOMAIN-CONTAINING PROTEIN-RELATED"/>
    <property type="match status" value="1"/>
</dbReference>